<evidence type="ECO:0000256" key="6">
    <source>
        <dbReference type="SAM" id="MobiDB-lite"/>
    </source>
</evidence>
<evidence type="ECO:0000256" key="1">
    <source>
        <dbReference type="ARBA" id="ARBA00008560"/>
    </source>
</evidence>
<reference evidence="8" key="1">
    <citation type="submission" date="2017-09" db="EMBL/GenBank/DDBJ databases">
        <title>Depth-based differentiation of microbial function through sediment-hosted aquifers and enrichment of novel symbionts in the deep terrestrial subsurface.</title>
        <authorList>
            <person name="Probst A.J."/>
            <person name="Ladd B."/>
            <person name="Jarett J.K."/>
            <person name="Geller-Mcgrath D.E."/>
            <person name="Sieber C.M.K."/>
            <person name="Emerson J.B."/>
            <person name="Anantharaman K."/>
            <person name="Thomas B.C."/>
            <person name="Malmstrom R."/>
            <person name="Stieglmeier M."/>
            <person name="Klingl A."/>
            <person name="Woyke T."/>
            <person name="Ryan C.M."/>
            <person name="Banfield J.F."/>
        </authorList>
    </citation>
    <scope>NUCLEOTIDE SEQUENCE [LARGE SCALE GENOMIC DNA]</scope>
</reference>
<dbReference type="GO" id="GO:0015934">
    <property type="term" value="C:large ribosomal subunit"/>
    <property type="evidence" value="ECO:0007669"/>
    <property type="project" value="InterPro"/>
</dbReference>
<evidence type="ECO:0000313" key="7">
    <source>
        <dbReference type="EMBL" id="PIS15378.1"/>
    </source>
</evidence>
<dbReference type="GO" id="GO:0003735">
    <property type="term" value="F:structural constituent of ribosome"/>
    <property type="evidence" value="ECO:0007669"/>
    <property type="project" value="InterPro"/>
</dbReference>
<gene>
    <name evidence="5" type="primary">rpmF</name>
    <name evidence="7" type="ORF">COT63_00245</name>
</gene>
<dbReference type="InterPro" id="IPR002677">
    <property type="entry name" value="Ribosomal_bL32"/>
</dbReference>
<proteinExistence type="inferred from homology"/>
<dbReference type="AlphaFoldDB" id="A0A2H0WTV5"/>
<organism evidence="7 8">
    <name type="scientific">Candidatus Shapirobacteria bacterium CG09_land_8_20_14_0_10_38_17</name>
    <dbReference type="NCBI Taxonomy" id="1974884"/>
    <lineage>
        <taxon>Bacteria</taxon>
        <taxon>Candidatus Shapironibacteriota</taxon>
    </lineage>
</organism>
<protein>
    <recommendedName>
        <fullName evidence="4 5">Large ribosomal subunit protein bL32</fullName>
    </recommendedName>
</protein>
<evidence type="ECO:0000313" key="8">
    <source>
        <dbReference type="Proteomes" id="UP000231282"/>
    </source>
</evidence>
<keyword evidence="3 5" id="KW-0687">Ribonucleoprotein</keyword>
<dbReference type="SUPFAM" id="SSF57829">
    <property type="entry name" value="Zn-binding ribosomal proteins"/>
    <property type="match status" value="1"/>
</dbReference>
<accession>A0A2H0WTV5</accession>
<feature type="compositionally biased region" description="Basic residues" evidence="6">
    <location>
        <begin position="1"/>
        <end position="20"/>
    </location>
</feature>
<dbReference type="Pfam" id="PF01783">
    <property type="entry name" value="Ribosomal_L32p"/>
    <property type="match status" value="1"/>
</dbReference>
<comment type="caution">
    <text evidence="7">The sequence shown here is derived from an EMBL/GenBank/DDBJ whole genome shotgun (WGS) entry which is preliminary data.</text>
</comment>
<name>A0A2H0WTV5_9BACT</name>
<dbReference type="GO" id="GO:0006412">
    <property type="term" value="P:translation"/>
    <property type="evidence" value="ECO:0007669"/>
    <property type="project" value="UniProtKB-UniRule"/>
</dbReference>
<dbReference type="HAMAP" id="MF_00340">
    <property type="entry name" value="Ribosomal_bL32"/>
    <property type="match status" value="1"/>
</dbReference>
<evidence type="ECO:0000256" key="3">
    <source>
        <dbReference type="ARBA" id="ARBA00023274"/>
    </source>
</evidence>
<dbReference type="InterPro" id="IPR044957">
    <property type="entry name" value="Ribosomal_bL32_bact"/>
</dbReference>
<dbReference type="PANTHER" id="PTHR35534">
    <property type="entry name" value="50S RIBOSOMAL PROTEIN L32"/>
    <property type="match status" value="1"/>
</dbReference>
<evidence type="ECO:0000256" key="2">
    <source>
        <dbReference type="ARBA" id="ARBA00022980"/>
    </source>
</evidence>
<dbReference type="Proteomes" id="UP000231282">
    <property type="component" value="Unassembled WGS sequence"/>
</dbReference>
<evidence type="ECO:0000256" key="5">
    <source>
        <dbReference type="HAMAP-Rule" id="MF_00340"/>
    </source>
</evidence>
<sequence length="73" mass="8320">MTALPKRRISTRRQGKRRAAQKLTPPALIKCSHCGKLIAPHQVCPYCGFYKGEEIVQSPKLKVKSKEEKRTKD</sequence>
<evidence type="ECO:0000256" key="4">
    <source>
        <dbReference type="ARBA" id="ARBA00035178"/>
    </source>
</evidence>
<comment type="similarity">
    <text evidence="1 5">Belongs to the bacterial ribosomal protein bL32 family.</text>
</comment>
<dbReference type="PANTHER" id="PTHR35534:SF1">
    <property type="entry name" value="LARGE RIBOSOMAL SUBUNIT PROTEIN BL32"/>
    <property type="match status" value="1"/>
</dbReference>
<keyword evidence="2 5" id="KW-0689">Ribosomal protein</keyword>
<dbReference type="NCBIfam" id="TIGR01031">
    <property type="entry name" value="rpmF_bact"/>
    <property type="match status" value="1"/>
</dbReference>
<dbReference type="InterPro" id="IPR011332">
    <property type="entry name" value="Ribosomal_zn-bd"/>
</dbReference>
<dbReference type="EMBL" id="PEZH01000006">
    <property type="protein sequence ID" value="PIS15378.1"/>
    <property type="molecule type" value="Genomic_DNA"/>
</dbReference>
<feature type="region of interest" description="Disordered" evidence="6">
    <location>
        <begin position="1"/>
        <end position="22"/>
    </location>
</feature>